<evidence type="ECO:0000259" key="1">
    <source>
        <dbReference type="Pfam" id="PF17921"/>
    </source>
</evidence>
<dbReference type="InterPro" id="IPR041588">
    <property type="entry name" value="Integrase_H2C2"/>
</dbReference>
<accession>A0ABM0USD7</accession>
<dbReference type="Proteomes" id="UP000694864">
    <property type="component" value="Chromosome 11"/>
</dbReference>
<sequence length="128" mass="14233">MELVEDYDLDIAYHLCKANFVADALSRKRAASSQEQDMESLVSEISTGESDVGLVDASKAAGSEYHVSVNGTILVHGQVCVSNDEGQRQKILKEVHSSKFSVYQGATKIYRDLKRYYHWAGMKRDVAS</sequence>
<reference evidence="3" key="2">
    <citation type="submission" date="2025-08" db="UniProtKB">
        <authorList>
            <consortium name="RefSeq"/>
        </authorList>
    </citation>
    <scope>IDENTIFICATION</scope>
    <source>
        <tissue evidence="3">Leaf</tissue>
    </source>
</reference>
<gene>
    <name evidence="3" type="primary">LOC104728151</name>
</gene>
<keyword evidence="2" id="KW-1185">Reference proteome</keyword>
<dbReference type="Pfam" id="PF17921">
    <property type="entry name" value="Integrase_H2C2"/>
    <property type="match status" value="1"/>
</dbReference>
<proteinExistence type="predicted"/>
<name>A0ABM0USD7_CAMSA</name>
<evidence type="ECO:0000313" key="2">
    <source>
        <dbReference type="Proteomes" id="UP000694864"/>
    </source>
</evidence>
<reference evidence="2" key="1">
    <citation type="journal article" date="2014" name="Nat. Commun.">
        <title>The emerging biofuel crop Camelina sativa retains a highly undifferentiated hexaploid genome structure.</title>
        <authorList>
            <person name="Kagale S."/>
            <person name="Koh C."/>
            <person name="Nixon J."/>
            <person name="Bollina V."/>
            <person name="Clarke W.E."/>
            <person name="Tuteja R."/>
            <person name="Spillane C."/>
            <person name="Robinson S.J."/>
            <person name="Links M.G."/>
            <person name="Clarke C."/>
            <person name="Higgins E.E."/>
            <person name="Huebert T."/>
            <person name="Sharpe A.G."/>
            <person name="Parkin I.A."/>
        </authorList>
    </citation>
    <scope>NUCLEOTIDE SEQUENCE [LARGE SCALE GENOMIC DNA]</scope>
    <source>
        <strain evidence="2">cv. DH55</strain>
    </source>
</reference>
<dbReference type="Gene3D" id="1.10.340.70">
    <property type="match status" value="1"/>
</dbReference>
<feature type="domain" description="Integrase zinc-binding" evidence="1">
    <location>
        <begin position="85"/>
        <end position="127"/>
    </location>
</feature>
<protein>
    <submittedName>
        <fullName evidence="3">Uncharacterized protein LOC104728151</fullName>
    </submittedName>
</protein>
<dbReference type="RefSeq" id="XP_010445482.1">
    <property type="nucleotide sequence ID" value="XM_010447180.1"/>
</dbReference>
<organism evidence="2 3">
    <name type="scientific">Camelina sativa</name>
    <name type="common">False flax</name>
    <name type="synonym">Myagrum sativum</name>
    <dbReference type="NCBI Taxonomy" id="90675"/>
    <lineage>
        <taxon>Eukaryota</taxon>
        <taxon>Viridiplantae</taxon>
        <taxon>Streptophyta</taxon>
        <taxon>Embryophyta</taxon>
        <taxon>Tracheophyta</taxon>
        <taxon>Spermatophyta</taxon>
        <taxon>Magnoliopsida</taxon>
        <taxon>eudicotyledons</taxon>
        <taxon>Gunneridae</taxon>
        <taxon>Pentapetalae</taxon>
        <taxon>rosids</taxon>
        <taxon>malvids</taxon>
        <taxon>Brassicales</taxon>
        <taxon>Brassicaceae</taxon>
        <taxon>Camelineae</taxon>
        <taxon>Camelina</taxon>
    </lineage>
</organism>
<evidence type="ECO:0000313" key="3">
    <source>
        <dbReference type="RefSeq" id="XP_010445482.1"/>
    </source>
</evidence>
<dbReference type="GeneID" id="104728151"/>